<dbReference type="InterPro" id="IPR003675">
    <property type="entry name" value="Rce1/LyrA-like_dom"/>
</dbReference>
<reference evidence="3 4" key="1">
    <citation type="submission" date="2019-02" db="EMBL/GenBank/DDBJ databases">
        <title>Deep-cultivation of Planctomycetes and their phenomic and genomic characterization uncovers novel biology.</title>
        <authorList>
            <person name="Wiegand S."/>
            <person name="Jogler M."/>
            <person name="Boedeker C."/>
            <person name="Pinto D."/>
            <person name="Vollmers J."/>
            <person name="Rivas-Marin E."/>
            <person name="Kohn T."/>
            <person name="Peeters S.H."/>
            <person name="Heuer A."/>
            <person name="Rast P."/>
            <person name="Oberbeckmann S."/>
            <person name="Bunk B."/>
            <person name="Jeske O."/>
            <person name="Meyerdierks A."/>
            <person name="Storesund J.E."/>
            <person name="Kallscheuer N."/>
            <person name="Luecker S."/>
            <person name="Lage O.M."/>
            <person name="Pohl T."/>
            <person name="Merkel B.J."/>
            <person name="Hornburger P."/>
            <person name="Mueller R.-W."/>
            <person name="Bruemmer F."/>
            <person name="Labrenz M."/>
            <person name="Spormann A.M."/>
            <person name="Op den Camp H."/>
            <person name="Overmann J."/>
            <person name="Amann R."/>
            <person name="Jetten M.S.M."/>
            <person name="Mascher T."/>
            <person name="Medema M.H."/>
            <person name="Devos D.P."/>
            <person name="Kaster A.-K."/>
            <person name="Ovreas L."/>
            <person name="Rohde M."/>
            <person name="Galperin M.Y."/>
            <person name="Jogler C."/>
        </authorList>
    </citation>
    <scope>NUCLEOTIDE SEQUENCE [LARGE SCALE GENOMIC DNA]</scope>
    <source>
        <strain evidence="3 4">ETA_A1</strain>
    </source>
</reference>
<accession>A0A517XT06</accession>
<dbReference type="OrthoDB" id="5525190at2"/>
<dbReference type="RefSeq" id="WP_145238506.1">
    <property type="nucleotide sequence ID" value="NZ_CP036273.1"/>
</dbReference>
<proteinExistence type="predicted"/>
<evidence type="ECO:0000313" key="3">
    <source>
        <dbReference type="EMBL" id="QDU20628.1"/>
    </source>
</evidence>
<keyword evidence="4" id="KW-1185">Reference proteome</keyword>
<gene>
    <name evidence="3" type="ORF">ETAA1_25840</name>
</gene>
<dbReference type="Proteomes" id="UP000319576">
    <property type="component" value="Chromosome"/>
</dbReference>
<evidence type="ECO:0000259" key="2">
    <source>
        <dbReference type="Pfam" id="PF02517"/>
    </source>
</evidence>
<dbReference type="AlphaFoldDB" id="A0A517XT06"/>
<dbReference type="EMBL" id="CP036273">
    <property type="protein sequence ID" value="QDU20628.1"/>
    <property type="molecule type" value="Genomic_DNA"/>
</dbReference>
<feature type="transmembrane region" description="Helical" evidence="1">
    <location>
        <begin position="227"/>
        <end position="244"/>
    </location>
</feature>
<feature type="domain" description="CAAX prenyl protease 2/Lysostaphin resistance protein A-like" evidence="2">
    <location>
        <begin position="178"/>
        <end position="257"/>
    </location>
</feature>
<dbReference type="KEGG" id="uli:ETAA1_25840"/>
<evidence type="ECO:0000313" key="4">
    <source>
        <dbReference type="Proteomes" id="UP000319576"/>
    </source>
</evidence>
<protein>
    <recommendedName>
        <fullName evidence="2">CAAX prenyl protease 2/Lysostaphin resistance protein A-like domain-containing protein</fullName>
    </recommendedName>
</protein>
<evidence type="ECO:0000256" key="1">
    <source>
        <dbReference type="SAM" id="Phobius"/>
    </source>
</evidence>
<name>A0A517XT06_9BACT</name>
<feature type="transmembrane region" description="Helical" evidence="1">
    <location>
        <begin position="90"/>
        <end position="113"/>
    </location>
</feature>
<dbReference type="GO" id="GO:0004175">
    <property type="term" value="F:endopeptidase activity"/>
    <property type="evidence" value="ECO:0007669"/>
    <property type="project" value="UniProtKB-ARBA"/>
</dbReference>
<keyword evidence="1" id="KW-0472">Membrane</keyword>
<feature type="transmembrane region" description="Helical" evidence="1">
    <location>
        <begin position="173"/>
        <end position="191"/>
    </location>
</feature>
<feature type="transmembrane region" description="Helical" evidence="1">
    <location>
        <begin position="203"/>
        <end position="220"/>
    </location>
</feature>
<keyword evidence="1" id="KW-0812">Transmembrane</keyword>
<dbReference type="GO" id="GO:0080120">
    <property type="term" value="P:CAAX-box protein maturation"/>
    <property type="evidence" value="ECO:0007669"/>
    <property type="project" value="UniProtKB-ARBA"/>
</dbReference>
<organism evidence="3 4">
    <name type="scientific">Urbifossiella limnaea</name>
    <dbReference type="NCBI Taxonomy" id="2528023"/>
    <lineage>
        <taxon>Bacteria</taxon>
        <taxon>Pseudomonadati</taxon>
        <taxon>Planctomycetota</taxon>
        <taxon>Planctomycetia</taxon>
        <taxon>Gemmatales</taxon>
        <taxon>Gemmataceae</taxon>
        <taxon>Urbifossiella</taxon>
    </lineage>
</organism>
<feature type="transmembrane region" description="Helical" evidence="1">
    <location>
        <begin position="133"/>
        <end position="152"/>
    </location>
</feature>
<keyword evidence="1" id="KW-1133">Transmembrane helix</keyword>
<dbReference type="Pfam" id="PF02517">
    <property type="entry name" value="Rce1-like"/>
    <property type="match status" value="1"/>
</dbReference>
<sequence>MASWLVRAWERWFAGPLRRVEADSLAYRQTATGFDGKTVTVVVVAAVSLVVQNYYSGPGTLIAPLRWLGASDDSVIDTLFRWESSQSARLMWFALCAFTTYAVLPGLVVTLAFRERLTDYGVGVRGVAADWPVYLAFAAVMVPLVYLCSALPRFQEVYPFYRVGSRADVDAGLIRWELAYALQFIGLEFFFRGFLVHGTKHRFGAYSVFLMVIPYCMIHFHKPVAECFASIIAGVALGVVSLVTKSVWPGAGLHILVAWGMDTSVLVRRGMLF</sequence>